<name>A0ACA9NMB7_9GLOM</name>
<dbReference type="Proteomes" id="UP000789525">
    <property type="component" value="Unassembled WGS sequence"/>
</dbReference>
<evidence type="ECO:0000313" key="2">
    <source>
        <dbReference type="Proteomes" id="UP000789525"/>
    </source>
</evidence>
<reference evidence="1" key="1">
    <citation type="submission" date="2021-06" db="EMBL/GenBank/DDBJ databases">
        <authorList>
            <person name="Kallberg Y."/>
            <person name="Tangrot J."/>
            <person name="Rosling A."/>
        </authorList>
    </citation>
    <scope>NUCLEOTIDE SEQUENCE</scope>
    <source>
        <strain evidence="1">CL356</strain>
    </source>
</reference>
<protein>
    <submittedName>
        <fullName evidence="1">5624_t:CDS:1</fullName>
    </submittedName>
</protein>
<accession>A0ACA9NMB7</accession>
<comment type="caution">
    <text evidence="1">The sequence shown here is derived from an EMBL/GenBank/DDBJ whole genome shotgun (WGS) entry which is preliminary data.</text>
</comment>
<organism evidence="1 2">
    <name type="scientific">Acaulospora colombiana</name>
    <dbReference type="NCBI Taxonomy" id="27376"/>
    <lineage>
        <taxon>Eukaryota</taxon>
        <taxon>Fungi</taxon>
        <taxon>Fungi incertae sedis</taxon>
        <taxon>Mucoromycota</taxon>
        <taxon>Glomeromycotina</taxon>
        <taxon>Glomeromycetes</taxon>
        <taxon>Diversisporales</taxon>
        <taxon>Acaulosporaceae</taxon>
        <taxon>Acaulospora</taxon>
    </lineage>
</organism>
<keyword evidence="2" id="KW-1185">Reference proteome</keyword>
<feature type="non-terminal residue" evidence="1">
    <location>
        <position position="1"/>
    </location>
</feature>
<sequence>AASGDIPMPQESSQQLLEDMRMKFEKDILELQEEIPVSAVMVLLVPDNGYIDMNNIASVPVEGHPCFPSWFEQLTEFNQNRWLSIMAAYDSTDAINLEPRKDHTVKRRPGKASHSKVRMKMKTNDLPLKIADFDIKHGMGASGWPGEPSWRNIALNRDKYWPQDTPQWWETGDPSKITIDSCYKMLNNMMDGVKGTIPEEEIIRYLQYNPELVNTKSGAKPSRTKNAVETVDIPEGNTENPTEEDNTESLTERKDGKGATGNQRSSEEMFGDRSSAKDQSAHTASHDSTSGTATCVQPSSSERNWWEEGAKHNSSTGETVLDRVTQSVEQSLLDGNSNNHGSPINTMHSSHEPEADQLRVTQEDRTESQVDVLASNEMNHDPKVEKGSLGRLTKKKRNESAKQGNAKSVTSRKRTVEGEDSVEPPMKRQKLGNNPNQPHDVNKQTGYPGSVEWGSSPSSSVLHIRSDVSLVSYEFINYIALCCLEQLLSNVAQAVRPQFDANKTPTKITKILDYKTTEGIAELQEEITISAVMVLLTQMIDVIMLFHLTVYPSLNSLMDEDTIRS</sequence>
<proteinExistence type="predicted"/>
<gene>
    <name evidence="1" type="ORF">ACOLOM_LOCUS8706</name>
</gene>
<dbReference type="EMBL" id="CAJVPT010023279">
    <property type="protein sequence ID" value="CAG8664471.1"/>
    <property type="molecule type" value="Genomic_DNA"/>
</dbReference>
<evidence type="ECO:0000313" key="1">
    <source>
        <dbReference type="EMBL" id="CAG8664471.1"/>
    </source>
</evidence>